<evidence type="ECO:0000256" key="1">
    <source>
        <dbReference type="ARBA" id="ARBA00004889"/>
    </source>
</evidence>
<dbReference type="Gene3D" id="3.20.20.70">
    <property type="entry name" value="Aldolase class I"/>
    <property type="match status" value="1"/>
</dbReference>
<dbReference type="AlphaFoldDB" id="A0A1E5QJ06"/>
<dbReference type="EC" id="2.4.2.10" evidence="2 7"/>
<keyword evidence="3 7" id="KW-0328">Glycosyltransferase</keyword>
<dbReference type="STRING" id="1781255.BH720_13345"/>
<dbReference type="RefSeq" id="WP_069967709.1">
    <property type="nucleotide sequence ID" value="NZ_CM124774.1"/>
</dbReference>
<accession>A0A1E5QJ06</accession>
<name>A0A1E5QJ06_9CYAN</name>
<dbReference type="Gene3D" id="3.40.50.2020">
    <property type="match status" value="1"/>
</dbReference>
<evidence type="ECO:0000256" key="4">
    <source>
        <dbReference type="ARBA" id="ARBA00022679"/>
    </source>
</evidence>
<comment type="function">
    <text evidence="7">Catalyzes the transfer of a ribosyl phosphate group from 5-phosphoribose 1-diphosphate to orotate, leading to the formation of orotidine monophosphate (OMP).</text>
</comment>
<keyword evidence="7" id="KW-0460">Magnesium</keyword>
<reference evidence="9" key="1">
    <citation type="submission" date="2016-09" db="EMBL/GenBank/DDBJ databases">
        <title>Draft genome of thermotolerant cyanobacterium Desertifilum sp. strain IPPAS B-1220.</title>
        <authorList>
            <person name="Sinetova M.A."/>
            <person name="Bolakhan K."/>
            <person name="Zayadan B.K."/>
            <person name="Mironov K.S."/>
            <person name="Ustinova V."/>
            <person name="Kupriyanova E.V."/>
            <person name="Sidorov R.A."/>
            <person name="Skrypnik A.N."/>
            <person name="Gogoleva N.E."/>
            <person name="Gogolev Y.V."/>
            <person name="Los D.A."/>
        </authorList>
    </citation>
    <scope>NUCLEOTIDE SEQUENCE [LARGE SCALE GENOMIC DNA]</scope>
    <source>
        <strain evidence="9">IPPAS B-1220</strain>
    </source>
</reference>
<dbReference type="UniPathway" id="UPA00070">
    <property type="reaction ID" value="UER00119"/>
</dbReference>
<dbReference type="HAMAP" id="MF_01208">
    <property type="entry name" value="PyrE"/>
    <property type="match status" value="1"/>
</dbReference>
<keyword evidence="5 7" id="KW-0665">Pyrimidine biosynthesis</keyword>
<dbReference type="SUPFAM" id="SSF51366">
    <property type="entry name" value="Ribulose-phoshate binding barrel"/>
    <property type="match status" value="1"/>
</dbReference>
<dbReference type="NCBIfam" id="NF004034">
    <property type="entry name" value="PRK05500.1"/>
    <property type="match status" value="1"/>
</dbReference>
<dbReference type="NCBIfam" id="TIGR00336">
    <property type="entry name" value="pyrE"/>
    <property type="match status" value="1"/>
</dbReference>
<comment type="catalytic activity">
    <reaction evidence="7">
        <text>orotidine 5'-phosphate + diphosphate = orotate + 5-phospho-alpha-D-ribose 1-diphosphate</text>
        <dbReference type="Rhea" id="RHEA:10380"/>
        <dbReference type="ChEBI" id="CHEBI:30839"/>
        <dbReference type="ChEBI" id="CHEBI:33019"/>
        <dbReference type="ChEBI" id="CHEBI:57538"/>
        <dbReference type="ChEBI" id="CHEBI:58017"/>
        <dbReference type="EC" id="2.4.2.10"/>
    </reaction>
</comment>
<evidence type="ECO:0000256" key="5">
    <source>
        <dbReference type="ARBA" id="ARBA00022975"/>
    </source>
</evidence>
<keyword evidence="6" id="KW-0456">Lyase</keyword>
<evidence type="ECO:0000313" key="9">
    <source>
        <dbReference type="EMBL" id="OEJ74652.1"/>
    </source>
</evidence>
<feature type="binding site" evidence="7">
    <location>
        <position position="369"/>
    </location>
    <ligand>
        <name>5-phospho-alpha-D-ribose 1-diphosphate</name>
        <dbReference type="ChEBI" id="CHEBI:58017"/>
        <note>ligand shared between dimeric partners</note>
    </ligand>
</feature>
<dbReference type="InterPro" id="IPR029057">
    <property type="entry name" value="PRTase-like"/>
</dbReference>
<dbReference type="GO" id="GO:0000287">
    <property type="term" value="F:magnesium ion binding"/>
    <property type="evidence" value="ECO:0007669"/>
    <property type="project" value="UniProtKB-UniRule"/>
</dbReference>
<comment type="caution">
    <text evidence="9">The sequence shown here is derived from an EMBL/GenBank/DDBJ whole genome shotgun (WGS) entry which is preliminary data.</text>
</comment>
<dbReference type="GO" id="GO:0004588">
    <property type="term" value="F:orotate phosphoribosyltransferase activity"/>
    <property type="evidence" value="ECO:0007669"/>
    <property type="project" value="UniProtKB-UniRule"/>
</dbReference>
<comment type="caution">
    <text evidence="7">Lacks conserved residue(s) required for the propagation of feature annotation.</text>
</comment>
<organism evidence="9">
    <name type="scientific">Desertifilum tharense IPPAS B-1220</name>
    <dbReference type="NCBI Taxonomy" id="1781255"/>
    <lineage>
        <taxon>Bacteria</taxon>
        <taxon>Bacillati</taxon>
        <taxon>Cyanobacteriota</taxon>
        <taxon>Cyanophyceae</taxon>
        <taxon>Desertifilales</taxon>
        <taxon>Desertifilaceae</taxon>
        <taxon>Desertifilum</taxon>
    </lineage>
</organism>
<evidence type="ECO:0000256" key="3">
    <source>
        <dbReference type="ARBA" id="ARBA00022676"/>
    </source>
</evidence>
<dbReference type="PANTHER" id="PTHR19278">
    <property type="entry name" value="OROTATE PHOSPHORIBOSYLTRANSFERASE"/>
    <property type="match status" value="1"/>
</dbReference>
<evidence type="ECO:0000256" key="6">
    <source>
        <dbReference type="ARBA" id="ARBA00023239"/>
    </source>
</evidence>
<dbReference type="GO" id="GO:0004590">
    <property type="term" value="F:orotidine-5'-phosphate decarboxylase activity"/>
    <property type="evidence" value="ECO:0007669"/>
    <property type="project" value="InterPro"/>
</dbReference>
<proteinExistence type="inferred from homology"/>
<dbReference type="Pfam" id="PF00215">
    <property type="entry name" value="OMPdecase"/>
    <property type="match status" value="1"/>
</dbReference>
<dbReference type="GO" id="GO:0044205">
    <property type="term" value="P:'de novo' UMP biosynthetic process"/>
    <property type="evidence" value="ECO:0007669"/>
    <property type="project" value="UniProtKB-UniRule"/>
</dbReference>
<dbReference type="InterPro" id="IPR001754">
    <property type="entry name" value="OMPdeCOase_dom"/>
</dbReference>
<comment type="similarity">
    <text evidence="7">Belongs to the purine/pyrimidine phosphoribosyltransferase family. PyrE subfamily.</text>
</comment>
<comment type="cofactor">
    <cofactor evidence="7">
        <name>Mg(2+)</name>
        <dbReference type="ChEBI" id="CHEBI:18420"/>
    </cofactor>
</comment>
<feature type="domain" description="Orotidine 5'-phosphate decarboxylase" evidence="8">
    <location>
        <begin position="17"/>
        <end position="245"/>
    </location>
</feature>
<dbReference type="CDD" id="cd06223">
    <property type="entry name" value="PRTases_typeI"/>
    <property type="match status" value="1"/>
</dbReference>
<evidence type="ECO:0000256" key="2">
    <source>
        <dbReference type="ARBA" id="ARBA00011971"/>
    </source>
</evidence>
<dbReference type="OrthoDB" id="9802134at2"/>
<dbReference type="InterPro" id="IPR013785">
    <property type="entry name" value="Aldolase_TIM"/>
</dbReference>
<dbReference type="GO" id="GO:0006207">
    <property type="term" value="P:'de novo' pyrimidine nucleobase biosynthetic process"/>
    <property type="evidence" value="ECO:0007669"/>
    <property type="project" value="InterPro"/>
</dbReference>
<dbReference type="InterPro" id="IPR000836">
    <property type="entry name" value="PRTase_dom"/>
</dbReference>
<dbReference type="SMART" id="SM00934">
    <property type="entry name" value="OMPdecase"/>
    <property type="match status" value="1"/>
</dbReference>
<dbReference type="SUPFAM" id="SSF53271">
    <property type="entry name" value="PRTase-like"/>
    <property type="match status" value="1"/>
</dbReference>
<sequence length="469" mass="52203">MSFFEKYSAATERNRTHLYISLDPDPELLEPSDNDSLWDWLHFLIAQTADLVCAYKLTLDFYQSLGVVGFQLLQQTLKAIPRHLPIILDAKHSDINTSTVFARTVFEDWRVDACTIVPFGGLDHVAPFLVYPDKAVFVLSYTGNSSGDILQEHPSPDNPFYLQLIQASQSWGSPEQLGLEVSAAKPEVLARIRSHAPGRLILAVGEYNTPPDYAQSLIGGGEGLLLPVSPDLLLQKKPGEAVDRLRTLVEQEHQKAIAPNSSCQLWVPNVCFLRSQPHRDLILQLYDIGCITFGDHVQASGEVFPYYIDLRKLISQPQTFHLALTAYAEILETLKFDRIAGIPYGSLPTATGLALRLGYPMIFPRKEVKAYGAKRLVEGHYEPGERIVVVDDILISGKSVMEGAQKLQSVGLEVKDIIVLIDHGRGVKDRLKQNGYNAYSVLTLSEIADTLLESGRITLTQFELIISQH</sequence>
<dbReference type="InterPro" id="IPR011060">
    <property type="entry name" value="RibuloseP-bd_barrel"/>
</dbReference>
<evidence type="ECO:0000259" key="8">
    <source>
        <dbReference type="SMART" id="SM00934"/>
    </source>
</evidence>
<dbReference type="PANTHER" id="PTHR19278:SF9">
    <property type="entry name" value="URIDINE 5'-MONOPHOSPHATE SYNTHASE"/>
    <property type="match status" value="1"/>
</dbReference>
<keyword evidence="4 7" id="KW-0808">Transferase</keyword>
<evidence type="ECO:0000256" key="7">
    <source>
        <dbReference type="HAMAP-Rule" id="MF_01208"/>
    </source>
</evidence>
<dbReference type="InterPro" id="IPR004467">
    <property type="entry name" value="Or_phspho_trans_dom"/>
</dbReference>
<protein>
    <recommendedName>
        <fullName evidence="2 7">Orotate phosphoribosyltransferase</fullName>
        <shortName evidence="7">OPRT</shortName>
        <shortName evidence="7">OPRTase</shortName>
        <ecNumber evidence="2 7">2.4.2.10</ecNumber>
    </recommendedName>
</protein>
<comment type="subunit">
    <text evidence="7">Homodimer.</text>
</comment>
<feature type="binding site" description="in other chain" evidence="7">
    <location>
        <begin position="391"/>
        <end position="399"/>
    </location>
    <ligand>
        <name>5-phospho-alpha-D-ribose 1-diphosphate</name>
        <dbReference type="ChEBI" id="CHEBI:58017"/>
        <note>ligand shared between dimeric partners</note>
    </ligand>
</feature>
<dbReference type="InterPro" id="IPR023031">
    <property type="entry name" value="OPRT"/>
</dbReference>
<dbReference type="Pfam" id="PF00156">
    <property type="entry name" value="Pribosyltran"/>
    <property type="match status" value="1"/>
</dbReference>
<feature type="binding site" description="in other chain" evidence="7">
    <location>
        <position position="366"/>
    </location>
    <ligand>
        <name>5-phospho-alpha-D-ribose 1-diphosphate</name>
        <dbReference type="ChEBI" id="CHEBI:58017"/>
        <note>ligand shared between dimeric partners</note>
    </ligand>
</feature>
<gene>
    <name evidence="7" type="primary">pyrE</name>
    <name evidence="9" type="ORF">BH720_13345</name>
</gene>
<dbReference type="CDD" id="cd04725">
    <property type="entry name" value="OMP_decarboxylase_like"/>
    <property type="match status" value="1"/>
</dbReference>
<feature type="binding site" evidence="7">
    <location>
        <position position="365"/>
    </location>
    <ligand>
        <name>5-phospho-alpha-D-ribose 1-diphosphate</name>
        <dbReference type="ChEBI" id="CHEBI:58017"/>
        <note>ligand shared between dimeric partners</note>
    </ligand>
</feature>
<dbReference type="EMBL" id="MJGC01000063">
    <property type="protein sequence ID" value="OEJ74652.1"/>
    <property type="molecule type" value="Genomic_DNA"/>
</dbReference>
<comment type="pathway">
    <text evidence="1 7">Pyrimidine metabolism; UMP biosynthesis via de novo pathway; UMP from orotate: step 1/2.</text>
</comment>